<dbReference type="Proteomes" id="UP001153269">
    <property type="component" value="Unassembled WGS sequence"/>
</dbReference>
<name>A0A9N7YW72_PLEPL</name>
<sequence length="239" mass="27175">MSDETPHLPPSLAQYIPEIRARCGRTMDYNCGLRIRGRNGGSTFSYDVELKLRKGNEEFKKTKKGINVTRDMRMDILGKIAQSVFEVKAYPDQDQIESVEAPAMDQDNHTDDSLEDERLDLVEELKKKNKNGSLINQLMELTFSLRRKEIVEMEPMVSEVQERWPALFCEAEATDPDEEQTKGLVAGVLTVLEEVDGDIVNVAVVKEEIIVLQDLPDLPTAFVYLFGLIYCLNLKYPSE</sequence>
<dbReference type="AlphaFoldDB" id="A0A9N7YW72"/>
<keyword evidence="2" id="KW-1185">Reference proteome</keyword>
<accession>A0A9N7YW72</accession>
<dbReference type="PANTHER" id="PTHR31025">
    <property type="entry name" value="SI:CH211-196P9.1-RELATED"/>
    <property type="match status" value="1"/>
</dbReference>
<evidence type="ECO:0000313" key="2">
    <source>
        <dbReference type="Proteomes" id="UP001153269"/>
    </source>
</evidence>
<organism evidence="1 2">
    <name type="scientific">Pleuronectes platessa</name>
    <name type="common">European plaice</name>
    <dbReference type="NCBI Taxonomy" id="8262"/>
    <lineage>
        <taxon>Eukaryota</taxon>
        <taxon>Metazoa</taxon>
        <taxon>Chordata</taxon>
        <taxon>Craniata</taxon>
        <taxon>Vertebrata</taxon>
        <taxon>Euteleostomi</taxon>
        <taxon>Actinopterygii</taxon>
        <taxon>Neopterygii</taxon>
        <taxon>Teleostei</taxon>
        <taxon>Neoteleostei</taxon>
        <taxon>Acanthomorphata</taxon>
        <taxon>Carangaria</taxon>
        <taxon>Pleuronectiformes</taxon>
        <taxon>Pleuronectoidei</taxon>
        <taxon>Pleuronectidae</taxon>
        <taxon>Pleuronectes</taxon>
    </lineage>
</organism>
<dbReference type="EMBL" id="CADEAL010002482">
    <property type="protein sequence ID" value="CAB1440667.1"/>
    <property type="molecule type" value="Genomic_DNA"/>
</dbReference>
<reference evidence="1" key="1">
    <citation type="submission" date="2020-03" db="EMBL/GenBank/DDBJ databases">
        <authorList>
            <person name="Weist P."/>
        </authorList>
    </citation>
    <scope>NUCLEOTIDE SEQUENCE</scope>
</reference>
<protein>
    <submittedName>
        <fullName evidence="1">Uncharacterized protein</fullName>
    </submittedName>
</protein>
<proteinExistence type="predicted"/>
<gene>
    <name evidence="1" type="ORF">PLEPLA_LOCUS28433</name>
</gene>
<comment type="caution">
    <text evidence="1">The sequence shown here is derived from an EMBL/GenBank/DDBJ whole genome shotgun (WGS) entry which is preliminary data.</text>
</comment>
<feature type="non-terminal residue" evidence="1">
    <location>
        <position position="239"/>
    </location>
</feature>
<dbReference type="PANTHER" id="PTHR31025:SF25">
    <property type="entry name" value="ZINC FINGER (C2H2)-60"/>
    <property type="match status" value="1"/>
</dbReference>
<evidence type="ECO:0000313" key="1">
    <source>
        <dbReference type="EMBL" id="CAB1440667.1"/>
    </source>
</evidence>